<gene>
    <name evidence="1" type="ORF">A3K92_03940</name>
</gene>
<dbReference type="OrthoDB" id="94815at2157"/>
<reference evidence="1 2" key="1">
    <citation type="submission" date="2016-03" db="EMBL/GenBank/DDBJ databases">
        <title>Complete genome sequence of Thermococcus gorgonarius.</title>
        <authorList>
            <person name="Oger P.M."/>
        </authorList>
    </citation>
    <scope>NUCLEOTIDE SEQUENCE [LARGE SCALE GENOMIC DNA]</scope>
    <source>
        <strain evidence="1 2">W-12</strain>
    </source>
</reference>
<dbReference type="EMBL" id="CP014855">
    <property type="protein sequence ID" value="ASJ00686.1"/>
    <property type="molecule type" value="Genomic_DNA"/>
</dbReference>
<protein>
    <submittedName>
        <fullName evidence="1">Uncharacterized protein</fullName>
    </submittedName>
</protein>
<accession>A0A2Z2M5D4</accession>
<evidence type="ECO:0000313" key="2">
    <source>
        <dbReference type="Proteomes" id="UP000250134"/>
    </source>
</evidence>
<organism evidence="1 2">
    <name type="scientific">Thermococcus gorgonarius</name>
    <dbReference type="NCBI Taxonomy" id="71997"/>
    <lineage>
        <taxon>Archaea</taxon>
        <taxon>Methanobacteriati</taxon>
        <taxon>Methanobacteriota</taxon>
        <taxon>Thermococci</taxon>
        <taxon>Thermococcales</taxon>
        <taxon>Thermococcaceae</taxon>
        <taxon>Thermococcus</taxon>
    </lineage>
</organism>
<dbReference type="KEGG" id="tgg:A3K92_03940"/>
<sequence length="274" mass="31617">MGDRWKNEELRHSVEILERNARGLLRELEVRVNNNGIDLAFLLDVQSTFILGLSDLSLYSFALKLDDIVEKSYRTFVEGYELLRKNGLLVNIPELDLQLGYLRGLNVERGFSLDRRLSLLGEPKEIQVWVNRIIKLRNALHGNFPKDPLRELGYGIESKDRKFPVLLRALRRMYTMNPPGIEDLSRLVHLEIREGIVPKPLQCRDGRCEIITNLESTDGFTVVENNDDVILLYRFEDRKSLKSPWGSIEIGKPVEIIVFSRKMKKGIRCSKGVV</sequence>
<name>A0A2Z2M5D4_THEGO</name>
<dbReference type="Proteomes" id="UP000250134">
    <property type="component" value="Chromosome"/>
</dbReference>
<dbReference type="AlphaFoldDB" id="A0A2Z2M5D4"/>
<keyword evidence="2" id="KW-1185">Reference proteome</keyword>
<proteinExistence type="predicted"/>
<evidence type="ECO:0000313" key="1">
    <source>
        <dbReference type="EMBL" id="ASJ00686.1"/>
    </source>
</evidence>